<name>A0A6M3KSJ2_9ZZZZ</name>
<gene>
    <name evidence="2" type="ORF">MM415A00148_0038</name>
    <name evidence="1" type="ORF">MM415B00245_0013</name>
</gene>
<evidence type="ECO:0000313" key="1">
    <source>
        <dbReference type="EMBL" id="QJA67307.1"/>
    </source>
</evidence>
<dbReference type="EMBL" id="MT142535">
    <property type="protein sequence ID" value="QJA84820.1"/>
    <property type="molecule type" value="Genomic_DNA"/>
</dbReference>
<reference evidence="2" key="1">
    <citation type="submission" date="2020-03" db="EMBL/GenBank/DDBJ databases">
        <title>The deep terrestrial virosphere.</title>
        <authorList>
            <person name="Holmfeldt K."/>
            <person name="Nilsson E."/>
            <person name="Simone D."/>
            <person name="Lopez-Fernandez M."/>
            <person name="Wu X."/>
            <person name="de Brujin I."/>
            <person name="Lundin D."/>
            <person name="Andersson A."/>
            <person name="Bertilsson S."/>
            <person name="Dopson M."/>
        </authorList>
    </citation>
    <scope>NUCLEOTIDE SEQUENCE</scope>
    <source>
        <strain evidence="2">MM415A00148</strain>
        <strain evidence="1">MM415B00245</strain>
    </source>
</reference>
<protein>
    <submittedName>
        <fullName evidence="2">Uncharacterized protein</fullName>
    </submittedName>
</protein>
<evidence type="ECO:0000313" key="2">
    <source>
        <dbReference type="EMBL" id="QJA84820.1"/>
    </source>
</evidence>
<accession>A0A6M3KSJ2</accession>
<dbReference type="EMBL" id="MT141569">
    <property type="protein sequence ID" value="QJA67307.1"/>
    <property type="molecule type" value="Genomic_DNA"/>
</dbReference>
<proteinExistence type="predicted"/>
<sequence>MIGIPKHLNTKADYEYMRANFPKSAWRPFYQALLDEKDKWLMTKKLAADAVGVTDKAHKVVENEAAERYQYEFKQDPNCKLLRLGFAIKDVRAVLDWIG</sequence>
<organism evidence="2">
    <name type="scientific">viral metagenome</name>
    <dbReference type="NCBI Taxonomy" id="1070528"/>
    <lineage>
        <taxon>unclassified sequences</taxon>
        <taxon>metagenomes</taxon>
        <taxon>organismal metagenomes</taxon>
    </lineage>
</organism>
<dbReference type="AlphaFoldDB" id="A0A6M3KSJ2"/>